<dbReference type="PATRIC" id="fig|1129794.4.peg.427"/>
<reference evidence="1 2" key="1">
    <citation type="journal article" date="2013" name="Genome Announc.">
        <title>Complete Genome Sequence of Glaciecola psychrophila Strain 170T.</title>
        <authorList>
            <person name="Yin J."/>
            <person name="Chen J."/>
            <person name="Liu G."/>
            <person name="Yu Y."/>
            <person name="Song L."/>
            <person name="Wang X."/>
            <person name="Qu X."/>
        </authorList>
    </citation>
    <scope>NUCLEOTIDE SEQUENCE [LARGE SCALE GENOMIC DNA]</scope>
    <source>
        <strain evidence="1 2">170</strain>
    </source>
</reference>
<organism evidence="1 2">
    <name type="scientific">Paraglaciecola psychrophila 170</name>
    <dbReference type="NCBI Taxonomy" id="1129794"/>
    <lineage>
        <taxon>Bacteria</taxon>
        <taxon>Pseudomonadati</taxon>
        <taxon>Pseudomonadota</taxon>
        <taxon>Gammaproteobacteria</taxon>
        <taxon>Alteromonadales</taxon>
        <taxon>Alteromonadaceae</taxon>
        <taxon>Paraglaciecola</taxon>
    </lineage>
</organism>
<evidence type="ECO:0000313" key="1">
    <source>
        <dbReference type="EMBL" id="AGH42542.1"/>
    </source>
</evidence>
<accession>K7AD15</accession>
<dbReference type="HOGENOM" id="CLU_3331163_0_0_6"/>
<sequence>MQRGIKYLSDPQSQITLYLQGPCAMKNKALSKLLFCCA</sequence>
<gene>
    <name evidence="1" type="ORF">C427_0432</name>
</gene>
<dbReference type="KEGG" id="gps:C427_0432"/>
<dbReference type="AlphaFoldDB" id="K7AD15"/>
<dbReference type="EMBL" id="CP003837">
    <property type="protein sequence ID" value="AGH42542.1"/>
    <property type="molecule type" value="Genomic_DNA"/>
</dbReference>
<protein>
    <submittedName>
        <fullName evidence="1">Uncharacterized protein</fullName>
    </submittedName>
</protein>
<keyword evidence="2" id="KW-1185">Reference proteome</keyword>
<evidence type="ECO:0000313" key="2">
    <source>
        <dbReference type="Proteomes" id="UP000011864"/>
    </source>
</evidence>
<dbReference type="STRING" id="1129794.C427_0432"/>
<name>K7AD15_9ALTE</name>
<dbReference type="Proteomes" id="UP000011864">
    <property type="component" value="Chromosome"/>
</dbReference>
<proteinExistence type="predicted"/>